<keyword evidence="1" id="KW-0472">Membrane</keyword>
<gene>
    <name evidence="2" type="ORF">H3H45_09925</name>
</gene>
<feature type="transmembrane region" description="Helical" evidence="1">
    <location>
        <begin position="89"/>
        <end position="108"/>
    </location>
</feature>
<feature type="transmembrane region" description="Helical" evidence="1">
    <location>
        <begin position="63"/>
        <end position="83"/>
    </location>
</feature>
<evidence type="ECO:0008006" key="4">
    <source>
        <dbReference type="Google" id="ProtNLM"/>
    </source>
</evidence>
<keyword evidence="3" id="KW-1185">Reference proteome</keyword>
<keyword evidence="1" id="KW-0812">Transmembrane</keyword>
<name>A0A7W4DBK7_9GAMM</name>
<organism evidence="2 3">
    <name type="scientific">Aquipseudomonas guryensis</name>
    <dbReference type="NCBI Taxonomy" id="2759165"/>
    <lineage>
        <taxon>Bacteria</taxon>
        <taxon>Pseudomonadati</taxon>
        <taxon>Pseudomonadota</taxon>
        <taxon>Gammaproteobacteria</taxon>
        <taxon>Pseudomonadales</taxon>
        <taxon>Pseudomonadaceae</taxon>
        <taxon>Aquipseudomonas</taxon>
    </lineage>
</organism>
<evidence type="ECO:0000256" key="1">
    <source>
        <dbReference type="SAM" id="Phobius"/>
    </source>
</evidence>
<accession>A0A7W4DBK7</accession>
<reference evidence="2 3" key="1">
    <citation type="submission" date="2020-08" db="EMBL/GenBank/DDBJ databases">
        <authorList>
            <person name="Kim C.M."/>
        </authorList>
    </citation>
    <scope>NUCLEOTIDE SEQUENCE [LARGE SCALE GENOMIC DNA]</scope>
    <source>
        <strain evidence="2 3">SR9</strain>
    </source>
</reference>
<sequence>MQCFNHPKEAIGICKHCQRALCVDCCTDLKDGLACKGVHEAEVTHLNSLLQNTKKAYSSSPTASLFGPIFNIFTGLAFIIFGIQSSSSNFLIVLGAGFFTFGLAIIIYNTKYFKKITTNYDA</sequence>
<protein>
    <recommendedName>
        <fullName evidence="4">B box-type domain-containing protein</fullName>
    </recommendedName>
</protein>
<dbReference type="EMBL" id="JACJFN010000002">
    <property type="protein sequence ID" value="MBB1519555.1"/>
    <property type="molecule type" value="Genomic_DNA"/>
</dbReference>
<proteinExistence type="predicted"/>
<keyword evidence="1" id="KW-1133">Transmembrane helix</keyword>
<comment type="caution">
    <text evidence="2">The sequence shown here is derived from an EMBL/GenBank/DDBJ whole genome shotgun (WGS) entry which is preliminary data.</text>
</comment>
<evidence type="ECO:0000313" key="3">
    <source>
        <dbReference type="Proteomes" id="UP000581189"/>
    </source>
</evidence>
<dbReference type="Proteomes" id="UP000581189">
    <property type="component" value="Unassembled WGS sequence"/>
</dbReference>
<dbReference type="RefSeq" id="WP_182833565.1">
    <property type="nucleotide sequence ID" value="NZ_JACJFN010000002.1"/>
</dbReference>
<evidence type="ECO:0000313" key="2">
    <source>
        <dbReference type="EMBL" id="MBB1519555.1"/>
    </source>
</evidence>
<dbReference type="AlphaFoldDB" id="A0A7W4DBK7"/>